<dbReference type="PANTHER" id="PTHR43300">
    <property type="entry name" value="ACETYLTRANSFERASE"/>
    <property type="match status" value="1"/>
</dbReference>
<evidence type="ECO:0000313" key="3">
    <source>
        <dbReference type="Proteomes" id="UP001246372"/>
    </source>
</evidence>
<dbReference type="Pfam" id="PF00132">
    <property type="entry name" value="Hexapep"/>
    <property type="match status" value="1"/>
</dbReference>
<gene>
    <name evidence="2" type="ORF">RQP53_06065</name>
</gene>
<comment type="similarity">
    <text evidence="1">Belongs to the transferase hexapeptide repeat family.</text>
</comment>
<comment type="caution">
    <text evidence="2">The sequence shown here is derived from an EMBL/GenBank/DDBJ whole genome shotgun (WGS) entry which is preliminary data.</text>
</comment>
<evidence type="ECO:0000256" key="1">
    <source>
        <dbReference type="ARBA" id="ARBA00007274"/>
    </source>
</evidence>
<protein>
    <submittedName>
        <fullName evidence="2">N-acetyltransferase</fullName>
    </submittedName>
</protein>
<dbReference type="EMBL" id="JAVXZY010000002">
    <property type="protein sequence ID" value="MDT8998828.1"/>
    <property type="molecule type" value="Genomic_DNA"/>
</dbReference>
<evidence type="ECO:0000313" key="2">
    <source>
        <dbReference type="EMBL" id="MDT8998828.1"/>
    </source>
</evidence>
<dbReference type="Proteomes" id="UP001246372">
    <property type="component" value="Unassembled WGS sequence"/>
</dbReference>
<dbReference type="SUPFAM" id="SSF51161">
    <property type="entry name" value="Trimeric LpxA-like enzymes"/>
    <property type="match status" value="1"/>
</dbReference>
<keyword evidence="3" id="KW-1185">Reference proteome</keyword>
<reference evidence="2" key="1">
    <citation type="submission" date="2023-09" db="EMBL/GenBank/DDBJ databases">
        <title>Paucibacter sp. APW11 Genome sequencing and assembly.</title>
        <authorList>
            <person name="Kim I."/>
        </authorList>
    </citation>
    <scope>NUCLEOTIDE SEQUENCE</scope>
    <source>
        <strain evidence="2">APW11</strain>
    </source>
</reference>
<name>A0ABU3P9Q9_9BURK</name>
<dbReference type="InterPro" id="IPR050179">
    <property type="entry name" value="Trans_hexapeptide_repeat"/>
</dbReference>
<proteinExistence type="inferred from homology"/>
<organism evidence="2 3">
    <name type="scientific">Roseateles aquae</name>
    <dbReference type="NCBI Taxonomy" id="3077235"/>
    <lineage>
        <taxon>Bacteria</taxon>
        <taxon>Pseudomonadati</taxon>
        <taxon>Pseudomonadota</taxon>
        <taxon>Betaproteobacteria</taxon>
        <taxon>Burkholderiales</taxon>
        <taxon>Sphaerotilaceae</taxon>
        <taxon>Roseateles</taxon>
    </lineage>
</organism>
<dbReference type="Gene3D" id="2.160.10.10">
    <property type="entry name" value="Hexapeptide repeat proteins"/>
    <property type="match status" value="1"/>
</dbReference>
<sequence>MIHSTAIVSPRAQLGRDVSVGPFTIIHDDVVIGDGSTIDSHCEIGYPTALAEGAKLEIGAKALIRSHSIFYAGSRFGERLVTGHRVTVRERTHAGANFQIGTLGDIQGHCEIGDYVRFHSNVHIGQHSKIGNFVWIFPYVVLTNDPHPPSHVMMGATVEDYAAIATMSIILPGVRLGQGCLIGAHSSVNRDVAPDTVAAGAPAKFVCNTNAVKLKDGSGRTAYPWRHHFHRGYPEAVVQQWLAEAAALANLS</sequence>
<accession>A0ABU3P9Q9</accession>
<dbReference type="CDD" id="cd03358">
    <property type="entry name" value="LbH_WxcM_N_like"/>
    <property type="match status" value="1"/>
</dbReference>
<dbReference type="InterPro" id="IPR001451">
    <property type="entry name" value="Hexapep"/>
</dbReference>
<dbReference type="InterPro" id="IPR011004">
    <property type="entry name" value="Trimer_LpxA-like_sf"/>
</dbReference>
<dbReference type="RefSeq" id="WP_315649332.1">
    <property type="nucleotide sequence ID" value="NZ_JAVXZY010000002.1"/>
</dbReference>